<dbReference type="SUPFAM" id="SSF63748">
    <property type="entry name" value="Tudor/PWWP/MBT"/>
    <property type="match status" value="2"/>
</dbReference>
<feature type="compositionally biased region" description="Low complexity" evidence="1">
    <location>
        <begin position="156"/>
        <end position="172"/>
    </location>
</feature>
<organism evidence="2 3">
    <name type="scientific">Lepeophtheirus salmonis</name>
    <name type="common">Salmon louse</name>
    <name type="synonym">Caligus salmonis</name>
    <dbReference type="NCBI Taxonomy" id="72036"/>
    <lineage>
        <taxon>Eukaryota</taxon>
        <taxon>Metazoa</taxon>
        <taxon>Ecdysozoa</taxon>
        <taxon>Arthropoda</taxon>
        <taxon>Crustacea</taxon>
        <taxon>Multicrustacea</taxon>
        <taxon>Hexanauplia</taxon>
        <taxon>Copepoda</taxon>
        <taxon>Siphonostomatoida</taxon>
        <taxon>Caligidae</taxon>
        <taxon>Lepeophtheirus</taxon>
    </lineage>
</organism>
<name>A0A7R8H609_LEPSM</name>
<gene>
    <name evidence="2" type="ORF">LSAA_7586</name>
</gene>
<dbReference type="Gene3D" id="3.30.160.20">
    <property type="match status" value="1"/>
</dbReference>
<dbReference type="Gene3D" id="2.40.50.90">
    <property type="match status" value="2"/>
</dbReference>
<dbReference type="PANTHER" id="PTHR22948:SF29">
    <property type="entry name" value="FI02030P-RELATED"/>
    <property type="match status" value="1"/>
</dbReference>
<evidence type="ECO:0000313" key="2">
    <source>
        <dbReference type="EMBL" id="CAF2890608.1"/>
    </source>
</evidence>
<dbReference type="Proteomes" id="UP000675881">
    <property type="component" value="Chromosome 3"/>
</dbReference>
<reference evidence="2" key="1">
    <citation type="submission" date="2021-02" db="EMBL/GenBank/DDBJ databases">
        <authorList>
            <person name="Bekaert M."/>
        </authorList>
    </citation>
    <scope>NUCLEOTIDE SEQUENCE</scope>
    <source>
        <strain evidence="2">IoA-00</strain>
    </source>
</reference>
<dbReference type="GO" id="GO:0005737">
    <property type="term" value="C:cytoplasm"/>
    <property type="evidence" value="ECO:0007669"/>
    <property type="project" value="UniProtKB-ARBA"/>
</dbReference>
<proteinExistence type="predicted"/>
<protein>
    <submittedName>
        <fullName evidence="2">TDRD1_4_6_7</fullName>
    </submittedName>
</protein>
<dbReference type="InterPro" id="IPR050621">
    <property type="entry name" value="Tudor_domain_containing"/>
</dbReference>
<evidence type="ECO:0000256" key="1">
    <source>
        <dbReference type="SAM" id="MobiDB-lite"/>
    </source>
</evidence>
<keyword evidence="3" id="KW-1185">Reference proteome</keyword>
<dbReference type="SUPFAM" id="SSF54768">
    <property type="entry name" value="dsRNA-binding domain-like"/>
    <property type="match status" value="1"/>
</dbReference>
<dbReference type="Pfam" id="PF00567">
    <property type="entry name" value="TUDOR"/>
    <property type="match status" value="2"/>
</dbReference>
<dbReference type="InterPro" id="IPR014720">
    <property type="entry name" value="dsRBD_dom"/>
</dbReference>
<dbReference type="SMART" id="SM00358">
    <property type="entry name" value="DSRM"/>
    <property type="match status" value="1"/>
</dbReference>
<dbReference type="Gene3D" id="3.30.420.610">
    <property type="entry name" value="LOTUS domain-like"/>
    <property type="match status" value="1"/>
</dbReference>
<dbReference type="AlphaFoldDB" id="A0A7R8H609"/>
<evidence type="ECO:0000313" key="3">
    <source>
        <dbReference type="Proteomes" id="UP000675881"/>
    </source>
</evidence>
<dbReference type="InterPro" id="IPR041966">
    <property type="entry name" value="LOTUS-like"/>
</dbReference>
<dbReference type="Pfam" id="PF00035">
    <property type="entry name" value="dsrm"/>
    <property type="match status" value="1"/>
</dbReference>
<sequence length="778" mass="87927">MSTEDQRKEVVDLIRACLLSSKVLGHNTLTDFFSKARDVCRIMETNGRIIIHPVATESTHHIDNLVSHQKKSSAKGGKRRVQSQYGLSAGRRPNQRSNWIPPSPMNTNGNSNHPRGGRRPTNSRKVGSGRLPPRSSIANSTYRPYPSHQKLRTPSTHHSFTNNQSNSNHSNSYPLKIERSYVKDLTQYYQDKGYGTPEFKTSEMGSKKMRHRTYVSSVTVEGQSFRTFPIEYSSKELAEEAAARLAVDSLGLKRETQNNKHNDGFNFRQAGEINSLIADRIVEIKKEEPKVNSNNNGLENVDAQITSVHSDLKGDTKEDNFEELLSVDDNYSGKALPPISISEETYWDVYITVISNLTTDMELYYYDYSSKLPLVNEPLVGCLYAAKLDTDWHRVRVTNVHEKNVLGRSLVAEVVSRGEKGTDPTLILFDTSTEKDININKKILELSNEGVNCNSSILPSAGEEVVSVYLSYVFYLDINTLYLARNRSDNRWLRAALLTTEVIDEKVEIVHIDYGSHDEVDLSDLRDIGSTKLLSETPLSANIPCTYQWTEETTNRLKNLAPENKLLSLKVISSSGDTPELKELFIVNNQDFENSTSPTNKKEEYFDVTVTLAANPSTFYVKPWRQTESLEILTSEMIEFYSSPTRRVVDITLEDLSKDSFFAAVHSDGFWYRIKVDRVLDDQTITVKFVDYGDFAMAIKAFLSDIVPVNGDWTPADAIWFSNRSVNKQFVSVVKDISQEEDGSVKLGVSLIDVSHPKEDIIIDKLLVDEKRAVYLCI</sequence>
<dbReference type="PANTHER" id="PTHR22948">
    <property type="entry name" value="TUDOR DOMAIN CONTAINING PROTEIN"/>
    <property type="match status" value="1"/>
</dbReference>
<dbReference type="CDD" id="cd20379">
    <property type="entry name" value="Tudor_dTUD-like"/>
    <property type="match status" value="1"/>
</dbReference>
<dbReference type="OrthoDB" id="10034606at2759"/>
<dbReference type="PROSITE" id="PS50137">
    <property type="entry name" value="DS_RBD"/>
    <property type="match status" value="1"/>
</dbReference>
<accession>A0A7R8H609</accession>
<dbReference type="PROSITE" id="PS50304">
    <property type="entry name" value="TUDOR"/>
    <property type="match status" value="1"/>
</dbReference>
<feature type="compositionally biased region" description="Basic residues" evidence="1">
    <location>
        <begin position="68"/>
        <end position="81"/>
    </location>
</feature>
<dbReference type="InterPro" id="IPR035437">
    <property type="entry name" value="SNase_OB-fold_sf"/>
</dbReference>
<feature type="region of interest" description="Disordered" evidence="1">
    <location>
        <begin position="66"/>
        <end position="173"/>
    </location>
</feature>
<dbReference type="SMART" id="SM00333">
    <property type="entry name" value="TUDOR"/>
    <property type="match status" value="2"/>
</dbReference>
<feature type="compositionally biased region" description="Polar residues" evidence="1">
    <location>
        <begin position="95"/>
        <end position="113"/>
    </location>
</feature>
<dbReference type="GO" id="GO:0003723">
    <property type="term" value="F:RNA binding"/>
    <property type="evidence" value="ECO:0007669"/>
    <property type="project" value="UniProtKB-UniRule"/>
</dbReference>
<dbReference type="InterPro" id="IPR002999">
    <property type="entry name" value="Tudor"/>
</dbReference>
<dbReference type="EMBL" id="HG994582">
    <property type="protein sequence ID" value="CAF2890608.1"/>
    <property type="molecule type" value="Genomic_DNA"/>
</dbReference>